<evidence type="ECO:0000313" key="3">
    <source>
        <dbReference type="Proteomes" id="UP000286921"/>
    </source>
</evidence>
<protein>
    <submittedName>
        <fullName evidence="2">Probable phosphoglycerate mutase ARB_03491</fullName>
    </submittedName>
</protein>
<proteinExistence type="predicted"/>
<keyword evidence="3" id="KW-1185">Reference proteome</keyword>
<dbReference type="Proteomes" id="UP000286921">
    <property type="component" value="Unassembled WGS sequence"/>
</dbReference>
<accession>A0A401KE66</accession>
<dbReference type="InterPro" id="IPR029033">
    <property type="entry name" value="His_PPase_superfam"/>
</dbReference>
<dbReference type="GO" id="GO:0016791">
    <property type="term" value="F:phosphatase activity"/>
    <property type="evidence" value="ECO:0007669"/>
    <property type="project" value="TreeGrafter"/>
</dbReference>
<feature type="region of interest" description="Disordered" evidence="1">
    <location>
        <begin position="594"/>
        <end position="628"/>
    </location>
</feature>
<dbReference type="PANTHER" id="PTHR48100:SF1">
    <property type="entry name" value="HISTIDINE PHOSPHATASE FAMILY PROTEIN-RELATED"/>
    <property type="match status" value="1"/>
</dbReference>
<comment type="caution">
    <text evidence="2">The sequence shown here is derived from an EMBL/GenBank/DDBJ whole genome shotgun (WGS) entry which is preliminary data.</text>
</comment>
<evidence type="ECO:0000256" key="1">
    <source>
        <dbReference type="SAM" id="MobiDB-lite"/>
    </source>
</evidence>
<dbReference type="Pfam" id="PF00300">
    <property type="entry name" value="His_Phos_1"/>
    <property type="match status" value="1"/>
</dbReference>
<name>A0A401KE66_ASPAW</name>
<dbReference type="Gene3D" id="3.40.50.1240">
    <property type="entry name" value="Phosphoglycerate mutase-like"/>
    <property type="match status" value="1"/>
</dbReference>
<feature type="compositionally biased region" description="Low complexity" evidence="1">
    <location>
        <begin position="402"/>
        <end position="414"/>
    </location>
</feature>
<sequence>MAADQLLQSIAHSTPGEEWFDFDNSFDIPYEGLGSNPTSVDSVSPKDLDLTFADFDDCNWGPSPGVCTQELFADLVNYDAPMEGLGAHALDASQSMLNPTGSFHHMPASPTPGLMGSELTSLWSQDMGGVDDPFYTTVRQMVEFQAAADPSALSSKEKRMEASIALHMQRLQEAAMQDLELSSDSSTTFPSPRWSDSAASVYQAGTCPTPATTPLPDVTRTPVSGSESAAGGMELVLDLNMNTTTNVPKKQKPRSQAQKENYIKVRKHGACEKHRKQHKRCNCLEKAASQIAVSQKAVSTCNIPFKSTFSTQRHVHRSEREALLVSTTPTPASKSTVSQPTGGLGSKELQYVQLRHRHRLQSTHTSMDPQYGHHSPHSVKSAASCRGDVGFNGGSRTPTTFRGSSGQQQPSRSPGSDRRVGLVHSLSKGLQICSTSSQADRGALALRHSPDRQQASQAGAARMHVSVQASIPSRSSTAAISSVPCRSSASAKAFATVNVQSNRGTEADAVSKRYADFWRVRSSGYPSTHHSLDVQAKAFATVNVQSNRGTEAGAVFKRYADFWRVRSSGYPSTHHSLDVQANDVHDQSVSRTLVSRFSSHSSHTQPSGLPHPPSLSPSSLPMTPSTPTESHWRFSTVTGYFYQSEPSTDPNTFNYASSNFGLIPRAYPTDADLGPDPKTIWERFAHHVRTLNAQSADPNVRYKVLFLGRHGEGYHNVAEREYGTEEWDKHYSLLPGNATSNWVDARLTDVGKSQAQTAHNTWKQQLKEHIPTPEKFYVSPLNRCLQTAWITFVGTGMEGTEPFRPVVKELLRETIGQHTCDSRSSKTAIMTEYPTYIIEEGFAENDEMYDAELRESDSARDKRFRDLMQDIFSTDEEKIFLSLTAHSGAITSLLNVFGHRRFSPLETGGVIPVFVRGERVMGPLPVMEVEPWFGVPK</sequence>
<reference evidence="2 3" key="1">
    <citation type="submission" date="2016-09" db="EMBL/GenBank/DDBJ databases">
        <title>Aspergillus awamori IFM 58123T.</title>
        <authorList>
            <person name="Kusuya Y."/>
            <person name="Shimizu M."/>
            <person name="Takahashi H."/>
            <person name="Yaguchi T."/>
        </authorList>
    </citation>
    <scope>NUCLEOTIDE SEQUENCE [LARGE SCALE GENOMIC DNA]</scope>
    <source>
        <strain evidence="2 3">IFM 58123</strain>
    </source>
</reference>
<dbReference type="PANTHER" id="PTHR48100">
    <property type="entry name" value="BROAD-SPECIFICITY PHOSPHATASE YOR283W-RELATED"/>
    <property type="match status" value="1"/>
</dbReference>
<dbReference type="AlphaFoldDB" id="A0A401KE66"/>
<feature type="region of interest" description="Disordered" evidence="1">
    <location>
        <begin position="364"/>
        <end position="422"/>
    </location>
</feature>
<gene>
    <name evidence="2" type="ORF">AAWM_00391</name>
</gene>
<feature type="region of interest" description="Disordered" evidence="1">
    <location>
        <begin position="441"/>
        <end position="473"/>
    </location>
</feature>
<dbReference type="GO" id="GO:0005737">
    <property type="term" value="C:cytoplasm"/>
    <property type="evidence" value="ECO:0007669"/>
    <property type="project" value="TreeGrafter"/>
</dbReference>
<feature type="compositionally biased region" description="Low complexity" evidence="1">
    <location>
        <begin position="616"/>
        <end position="628"/>
    </location>
</feature>
<feature type="region of interest" description="Disordered" evidence="1">
    <location>
        <begin position="207"/>
        <end position="227"/>
    </location>
</feature>
<dbReference type="CDD" id="cd07067">
    <property type="entry name" value="HP_PGM_like"/>
    <property type="match status" value="1"/>
</dbReference>
<dbReference type="SMART" id="SM00855">
    <property type="entry name" value="PGAM"/>
    <property type="match status" value="1"/>
</dbReference>
<feature type="compositionally biased region" description="Polar residues" evidence="1">
    <location>
        <begin position="594"/>
        <end position="605"/>
    </location>
</feature>
<dbReference type="InterPro" id="IPR050275">
    <property type="entry name" value="PGM_Phosphatase"/>
</dbReference>
<dbReference type="EMBL" id="BDHI01000001">
    <property type="protein sequence ID" value="GCB17506.1"/>
    <property type="molecule type" value="Genomic_DNA"/>
</dbReference>
<evidence type="ECO:0000313" key="2">
    <source>
        <dbReference type="EMBL" id="GCB17506.1"/>
    </source>
</evidence>
<dbReference type="SUPFAM" id="SSF53254">
    <property type="entry name" value="Phosphoglycerate mutase-like"/>
    <property type="match status" value="1"/>
</dbReference>
<organism evidence="2 3">
    <name type="scientific">Aspergillus awamori</name>
    <name type="common">Black koji mold</name>
    <dbReference type="NCBI Taxonomy" id="105351"/>
    <lineage>
        <taxon>Eukaryota</taxon>
        <taxon>Fungi</taxon>
        <taxon>Dikarya</taxon>
        <taxon>Ascomycota</taxon>
        <taxon>Pezizomycotina</taxon>
        <taxon>Eurotiomycetes</taxon>
        <taxon>Eurotiomycetidae</taxon>
        <taxon>Eurotiales</taxon>
        <taxon>Aspergillaceae</taxon>
        <taxon>Aspergillus</taxon>
    </lineage>
</organism>
<dbReference type="InterPro" id="IPR013078">
    <property type="entry name" value="His_Pase_superF_clade-1"/>
</dbReference>